<protein>
    <submittedName>
        <fullName evidence="2">Uncharacterized protein</fullName>
    </submittedName>
</protein>
<proteinExistence type="predicted"/>
<dbReference type="STRING" id="30611.ENSOGAP00000017148"/>
<feature type="region of interest" description="Disordered" evidence="1">
    <location>
        <begin position="22"/>
        <end position="43"/>
    </location>
</feature>
<dbReference type="HOGENOM" id="CLU_063377_0_0_1"/>
<feature type="region of interest" description="Disordered" evidence="1">
    <location>
        <begin position="134"/>
        <end position="179"/>
    </location>
</feature>
<organism evidence="2 3">
    <name type="scientific">Otolemur garnettii</name>
    <name type="common">Small-eared galago</name>
    <name type="synonym">Garnett's greater bushbaby</name>
    <dbReference type="NCBI Taxonomy" id="30611"/>
    <lineage>
        <taxon>Eukaryota</taxon>
        <taxon>Metazoa</taxon>
        <taxon>Chordata</taxon>
        <taxon>Craniata</taxon>
        <taxon>Vertebrata</taxon>
        <taxon>Euteleostomi</taxon>
        <taxon>Mammalia</taxon>
        <taxon>Eutheria</taxon>
        <taxon>Euarchontoglires</taxon>
        <taxon>Primates</taxon>
        <taxon>Strepsirrhini</taxon>
        <taxon>Lorisiformes</taxon>
        <taxon>Galagidae</taxon>
        <taxon>Otolemur</taxon>
    </lineage>
</organism>
<dbReference type="eggNOG" id="ENOG502SN0F">
    <property type="taxonomic scope" value="Eukaryota"/>
</dbReference>
<reference evidence="2" key="2">
    <citation type="submission" date="2025-08" db="UniProtKB">
        <authorList>
            <consortium name="Ensembl"/>
        </authorList>
    </citation>
    <scope>IDENTIFICATION</scope>
</reference>
<sequence length="179" mass="19841">EMASAESDEALRPVVGEAPHLTLPADLQTLPLNQPTLSPESKLEWNNDIPEVNHLNSEHWRNSISEKRMGREEINHRDTDFSGNGMTELVPEPSPRLQAISRRQKELPWDGGLGEDIFEDQLYLPVHSDRTSAHQTVTESTVELPINNSTVEGRPINGEDHEGSVQHPEGSASSPLSSD</sequence>
<feature type="compositionally biased region" description="Polar residues" evidence="1">
    <location>
        <begin position="30"/>
        <end position="39"/>
    </location>
</feature>
<dbReference type="InParanoid" id="H0XM08"/>
<evidence type="ECO:0000313" key="3">
    <source>
        <dbReference type="Proteomes" id="UP000005225"/>
    </source>
</evidence>
<name>H0XM08_OTOGA</name>
<feature type="compositionally biased region" description="Polar residues" evidence="1">
    <location>
        <begin position="134"/>
        <end position="151"/>
    </location>
</feature>
<dbReference type="OMA" id="WMENKES"/>
<reference evidence="2" key="3">
    <citation type="submission" date="2025-09" db="UniProtKB">
        <authorList>
            <consortium name="Ensembl"/>
        </authorList>
    </citation>
    <scope>IDENTIFICATION</scope>
</reference>
<dbReference type="Proteomes" id="UP000005225">
    <property type="component" value="Unassembled WGS sequence"/>
</dbReference>
<evidence type="ECO:0000256" key="1">
    <source>
        <dbReference type="SAM" id="MobiDB-lite"/>
    </source>
</evidence>
<accession>H0XM08</accession>
<dbReference type="Ensembl" id="ENSOGAT00000025714.1">
    <property type="protein sequence ID" value="ENSOGAP00000017148.1"/>
    <property type="gene ID" value="ENSOGAG00000026048.1"/>
</dbReference>
<dbReference type="EMBL" id="AAQR03134041">
    <property type="status" value="NOT_ANNOTATED_CDS"/>
    <property type="molecule type" value="Genomic_DNA"/>
</dbReference>
<dbReference type="AlphaFoldDB" id="H0XM08"/>
<feature type="region of interest" description="Disordered" evidence="1">
    <location>
        <begin position="73"/>
        <end position="94"/>
    </location>
</feature>
<evidence type="ECO:0000313" key="2">
    <source>
        <dbReference type="Ensembl" id="ENSOGAP00000017148.1"/>
    </source>
</evidence>
<reference evidence="3" key="1">
    <citation type="submission" date="2011-03" db="EMBL/GenBank/DDBJ databases">
        <title>Version 3 of the genome sequence of Otolemur garnettii (Bushbaby).</title>
        <authorList>
            <consortium name="The Broad Institute Genome Sequencing Platform"/>
            <person name="Di Palma F."/>
            <person name="Johnson J."/>
            <person name="Lander E.S."/>
            <person name="Lindblad-Toh K."/>
            <person name="Jaffe D.B."/>
            <person name="Gnerre S."/>
            <person name="MacCallum I."/>
            <person name="Przybylski D."/>
            <person name="Ribeiro F.J."/>
            <person name="Burton J.N."/>
            <person name="Walker B.J."/>
            <person name="Sharpe T."/>
            <person name="Hall G."/>
        </authorList>
    </citation>
    <scope>NUCLEOTIDE SEQUENCE [LARGE SCALE GENOMIC DNA]</scope>
</reference>
<keyword evidence="3" id="KW-1185">Reference proteome</keyword>
<dbReference type="GeneTree" id="ENSGT00500000045767"/>